<evidence type="ECO:0000256" key="1">
    <source>
        <dbReference type="ARBA" id="ARBA00004123"/>
    </source>
</evidence>
<dbReference type="Pfam" id="PF22855">
    <property type="entry name" value="DNM3A_N"/>
    <property type="match status" value="1"/>
</dbReference>
<evidence type="ECO:0000256" key="15">
    <source>
        <dbReference type="SAM" id="MobiDB-lite"/>
    </source>
</evidence>
<feature type="compositionally biased region" description="Low complexity" evidence="15">
    <location>
        <begin position="73"/>
        <end position="90"/>
    </location>
</feature>
<feature type="active site" evidence="14">
    <location>
        <position position="920"/>
    </location>
</feature>
<feature type="region of interest" description="Disordered" evidence="15">
    <location>
        <begin position="19"/>
        <end position="442"/>
    </location>
</feature>
<dbReference type="GO" id="GO:0008270">
    <property type="term" value="F:zinc ion binding"/>
    <property type="evidence" value="ECO:0007669"/>
    <property type="project" value="UniProtKB-KW"/>
</dbReference>
<dbReference type="GO" id="GO:0032259">
    <property type="term" value="P:methylation"/>
    <property type="evidence" value="ECO:0007669"/>
    <property type="project" value="UniProtKB-KW"/>
</dbReference>
<evidence type="ECO:0000256" key="10">
    <source>
        <dbReference type="ARBA" id="ARBA00023125"/>
    </source>
</evidence>
<keyword evidence="6 14" id="KW-0949">S-adenosyl-L-methionine</keyword>
<dbReference type="Pfam" id="PF00145">
    <property type="entry name" value="DNA_methylase"/>
    <property type="match status" value="1"/>
</dbReference>
<evidence type="ECO:0000256" key="13">
    <source>
        <dbReference type="ARBA" id="ARBA00050478"/>
    </source>
</evidence>
<keyword evidence="9" id="KW-0862">Zinc</keyword>
<keyword evidence="10" id="KW-0238">DNA-binding</keyword>
<dbReference type="FunFam" id="2.30.30.140:FF:000006">
    <property type="entry name" value="DNA (Cytosine-5)-methyltransferase 3B isoform 3"/>
    <property type="match status" value="1"/>
</dbReference>
<dbReference type="InterPro" id="IPR054724">
    <property type="entry name" value="DNM3A_N"/>
</dbReference>
<organism evidence="18 19">
    <name type="scientific">Phrynocephalus forsythii</name>
    <dbReference type="NCBI Taxonomy" id="171643"/>
    <lineage>
        <taxon>Eukaryota</taxon>
        <taxon>Metazoa</taxon>
        <taxon>Chordata</taxon>
        <taxon>Craniata</taxon>
        <taxon>Vertebrata</taxon>
        <taxon>Euteleostomi</taxon>
        <taxon>Lepidosauria</taxon>
        <taxon>Squamata</taxon>
        <taxon>Bifurcata</taxon>
        <taxon>Unidentata</taxon>
        <taxon>Episquamata</taxon>
        <taxon>Toxicofera</taxon>
        <taxon>Iguania</taxon>
        <taxon>Acrodonta</taxon>
        <taxon>Agamidae</taxon>
        <taxon>Agaminae</taxon>
        <taxon>Phrynocephalus</taxon>
    </lineage>
</organism>
<dbReference type="InterPro" id="IPR050390">
    <property type="entry name" value="C5-Methyltransferase"/>
</dbReference>
<evidence type="ECO:0000256" key="4">
    <source>
        <dbReference type="ARBA" id="ARBA00022603"/>
    </source>
</evidence>
<evidence type="ECO:0000259" key="16">
    <source>
        <dbReference type="PROSITE" id="PS50812"/>
    </source>
</evidence>
<comment type="caution">
    <text evidence="18">The sequence shown here is derived from an EMBL/GenBank/DDBJ whole genome shotgun (WGS) entry which is preliminary data.</text>
</comment>
<feature type="compositionally biased region" description="Basic and acidic residues" evidence="15">
    <location>
        <begin position="388"/>
        <end position="408"/>
    </location>
</feature>
<dbReference type="PROSITE" id="PS51679">
    <property type="entry name" value="SAM_MT_C5"/>
    <property type="match status" value="1"/>
</dbReference>
<dbReference type="SUPFAM" id="SSF63748">
    <property type="entry name" value="Tudor/PWWP/MBT"/>
    <property type="match status" value="1"/>
</dbReference>
<dbReference type="InterPro" id="IPR000313">
    <property type="entry name" value="PWWP_dom"/>
</dbReference>
<dbReference type="Proteomes" id="UP001142489">
    <property type="component" value="Unassembled WGS sequence"/>
</dbReference>
<feature type="compositionally biased region" description="Basic and acidic residues" evidence="15">
    <location>
        <begin position="263"/>
        <end position="288"/>
    </location>
</feature>
<gene>
    <name evidence="18" type="ORF">JRQ81_005478</name>
</gene>
<comment type="similarity">
    <text evidence="14">Belongs to the class I-like SAM-binding methyltransferase superfamily. C5-methyltransferase family.</text>
</comment>
<evidence type="ECO:0000256" key="14">
    <source>
        <dbReference type="PROSITE-ProRule" id="PRU01016"/>
    </source>
</evidence>
<dbReference type="SMART" id="SM00293">
    <property type="entry name" value="PWWP"/>
    <property type="match status" value="1"/>
</dbReference>
<accession>A0A9Q1B6S8</accession>
<feature type="domain" description="PHD-type" evidence="17">
    <location>
        <begin position="692"/>
        <end position="824"/>
    </location>
</feature>
<feature type="compositionally biased region" description="Basic residues" evidence="15">
    <location>
        <begin position="295"/>
        <end position="305"/>
    </location>
</feature>
<keyword evidence="7" id="KW-0479">Metal-binding</keyword>
<dbReference type="PROSITE" id="PS50812">
    <property type="entry name" value="PWWP"/>
    <property type="match status" value="1"/>
</dbReference>
<dbReference type="EMBL" id="JAPFRF010000002">
    <property type="protein sequence ID" value="KAJ7341411.1"/>
    <property type="molecule type" value="Genomic_DNA"/>
</dbReference>
<feature type="compositionally biased region" description="Basic and acidic residues" evidence="15">
    <location>
        <begin position="179"/>
        <end position="197"/>
    </location>
</feature>
<feature type="compositionally biased region" description="Basic and acidic residues" evidence="15">
    <location>
        <begin position="531"/>
        <end position="541"/>
    </location>
</feature>
<dbReference type="FunFam" id="3.40.50.150:FF:000011">
    <property type="entry name" value="DNA methyltransferase 3 alpha"/>
    <property type="match status" value="1"/>
</dbReference>
<keyword evidence="11" id="KW-0539">Nucleus</keyword>
<dbReference type="InterPro" id="IPR040552">
    <property type="entry name" value="DNMT3_ADD_GATA1-like"/>
</dbReference>
<sequence length="1122" mass="126016">MWLPKERIFSGRMLETLNKERKNRRAQRRAGLPALRRRRKALAGSPWRRRRGRAAWYEPSRAEPRRRRRREPSGAAAVAAAAAAAAAGEASPPPPPPPPSRAGKGGRAGRGAVGSSARTEAPPHPRPEPAGREPERRRRRRRRRVRARRRRGCTEAPHPREGSRRRNSSNSRSRRRRGCRWEGSRGENNQPEEKEGHQIAAAAAVDTSLDSFSLGGELSEDALAGEAPGVKTRQRRQHQLPPTPHPTMPSNGPVVDTTSSSSADREAADTHKSEEESDENRNKEEKPDPGVSVRKAGRPGRKRKQPVVESSEAPKDMASAPKCPPPAPNSSSPSPVRQVPNGEAEVGSAEKAMTTPVEPKGRQRSENTEPSSLPDRETGRSLENGRCTPKDSPEPLAGEGKEEKEENHYNSLKMEGSRGRLRGGLGCESSLRPRPMPRLTFQAGDPYYISKRKRDEWLARWKRETDNPAAAQLDKAEKKAKVIAGMNAVEETPRSEPQKEEEEASPPASQQPTDPASPNVATTPEPVGPDAADKGMSKSADDEPEYEDGRGFGIGELVWGKLRGFSWWPGRIVSWWMTGRSRAAEGTRWVMWFGDGKFSVVCVEKLLPLSSFSSAFHQATYNKQPMYRKAIYEVLQERNPYKEVYTEIWVEPEAAAYAPPPPAKKPRKSTAAEKPKVKEIIDERTRERLVYEVRQKCRNIEDICISCGSLNVSLEHPLFIGGMCQNCKNCFLECAYQYDDDGYQSYCTICCGGREVLMCGNNNCCRCFCVECVDLLVGPGAAQAAIKEDPWNCYMCGHKGVYGLLRRREDWPSRLQMFFANNHDQEFDPPKVYPPVPAEKRKPIRVLSLFDGIATGLLVLKDLGIQVDRYIASEVCEDSITVGMVRHQGKIMYVGDVRNVTQKHIQEWGPFDLVIGGSPCNDLSIVNPARKGLYEGTGRLFFEFYRLLHEARPKEGDDRPFFWLFENVVAMGVSDKRDISRFLESNPVMIDAKEVSAAHRARYFWGNLPGMNRPLASTVNDKLELQECLEHGRIAKFSKVRTITTRSNSIKQGKDQHFPVFMNEKEDILWCTEMERVFGFPVHYTDVSNMSRLARQRLLGRSWSVPVIRHLFAPLKEYFACV</sequence>
<dbReference type="EC" id="2.1.1.37" evidence="2"/>
<evidence type="ECO:0000259" key="17">
    <source>
        <dbReference type="PROSITE" id="PS51533"/>
    </source>
</evidence>
<dbReference type="PROSITE" id="PS51533">
    <property type="entry name" value="ADD"/>
    <property type="match status" value="1"/>
</dbReference>
<feature type="region of interest" description="Disordered" evidence="15">
    <location>
        <begin position="488"/>
        <end position="548"/>
    </location>
</feature>
<dbReference type="CDD" id="cd11729">
    <property type="entry name" value="ADDz_Dnmt3a"/>
    <property type="match status" value="1"/>
</dbReference>
<reference evidence="18" key="1">
    <citation type="journal article" date="2023" name="DNA Res.">
        <title>Chromosome-level genome assembly of Phrynocephalus forsythii using third-generation DNA sequencing and Hi-C analysis.</title>
        <authorList>
            <person name="Qi Y."/>
            <person name="Zhao W."/>
            <person name="Zhao Y."/>
            <person name="Niu C."/>
            <person name="Cao S."/>
            <person name="Zhang Y."/>
        </authorList>
    </citation>
    <scope>NUCLEOTIDE SEQUENCE</scope>
    <source>
        <tissue evidence="18">Muscle</tissue>
    </source>
</reference>
<dbReference type="PROSITE" id="PS00094">
    <property type="entry name" value="C5_MTASE_1"/>
    <property type="match status" value="1"/>
</dbReference>
<evidence type="ECO:0000256" key="5">
    <source>
        <dbReference type="ARBA" id="ARBA00022679"/>
    </source>
</evidence>
<evidence type="ECO:0000256" key="11">
    <source>
        <dbReference type="ARBA" id="ARBA00023242"/>
    </source>
</evidence>
<feature type="compositionally biased region" description="Basic residues" evidence="15">
    <location>
        <begin position="35"/>
        <end position="53"/>
    </location>
</feature>
<evidence type="ECO:0000256" key="8">
    <source>
        <dbReference type="ARBA" id="ARBA00022771"/>
    </source>
</evidence>
<keyword evidence="8" id="KW-0863">Zinc-finger</keyword>
<dbReference type="InterPro" id="IPR044108">
    <property type="entry name" value="ADD_DNMT3A"/>
</dbReference>
<dbReference type="InterPro" id="IPR018117">
    <property type="entry name" value="C5_DNA_meth_AS"/>
</dbReference>
<dbReference type="InterPro" id="IPR025766">
    <property type="entry name" value="ADD"/>
</dbReference>
<evidence type="ECO:0000256" key="12">
    <source>
        <dbReference type="ARBA" id="ARBA00050180"/>
    </source>
</evidence>
<dbReference type="FunFam" id="3.40.50.150:FF:000008">
    <property type="entry name" value="DNA (Cytosine-5)-methyltransferase 3A isoform X1"/>
    <property type="match status" value="1"/>
</dbReference>
<evidence type="ECO:0000313" key="18">
    <source>
        <dbReference type="EMBL" id="KAJ7341411.1"/>
    </source>
</evidence>
<dbReference type="Pfam" id="PF17980">
    <property type="entry name" value="ADD_DNMT3"/>
    <property type="match status" value="1"/>
</dbReference>
<dbReference type="InterPro" id="IPR001525">
    <property type="entry name" value="C5_MeTfrase"/>
</dbReference>
<feature type="domain" description="PWWP" evidence="16">
    <location>
        <begin position="554"/>
        <end position="612"/>
    </location>
</feature>
<comment type="catalytic activity">
    <reaction evidence="12">
        <text>L-cysteinyl-[protein] + S-adenosyl-L-methionine = S-methyl-L-cysteinyl-[protein] + S-adenosyl-L-homocysteine + H(+)</text>
        <dbReference type="Rhea" id="RHEA:66544"/>
        <dbReference type="Rhea" id="RHEA-COMP:10131"/>
        <dbReference type="Rhea" id="RHEA-COMP:10132"/>
        <dbReference type="ChEBI" id="CHEBI:15378"/>
        <dbReference type="ChEBI" id="CHEBI:29950"/>
        <dbReference type="ChEBI" id="CHEBI:57856"/>
        <dbReference type="ChEBI" id="CHEBI:59789"/>
        <dbReference type="ChEBI" id="CHEBI:82612"/>
    </reaction>
    <physiologicalReaction direction="left-to-right" evidence="12">
        <dbReference type="Rhea" id="RHEA:66545"/>
    </physiologicalReaction>
</comment>
<dbReference type="GO" id="GO:0045892">
    <property type="term" value="P:negative regulation of DNA-templated transcription"/>
    <property type="evidence" value="ECO:0007669"/>
    <property type="project" value="TreeGrafter"/>
</dbReference>
<keyword evidence="4 14" id="KW-0489">Methyltransferase</keyword>
<dbReference type="Pfam" id="PF00855">
    <property type="entry name" value="PWWP"/>
    <property type="match status" value="1"/>
</dbReference>
<dbReference type="PANTHER" id="PTHR23068">
    <property type="entry name" value="DNA CYTOSINE-5- -METHYLTRANSFERASE 3-RELATED"/>
    <property type="match status" value="1"/>
</dbReference>
<evidence type="ECO:0000256" key="7">
    <source>
        <dbReference type="ARBA" id="ARBA00022723"/>
    </source>
</evidence>
<keyword evidence="5 14" id="KW-0808">Transferase</keyword>
<feature type="compositionally biased region" description="Basic and acidic residues" evidence="15">
    <location>
        <begin position="121"/>
        <end position="136"/>
    </location>
</feature>
<dbReference type="GO" id="GO:0003886">
    <property type="term" value="F:DNA (cytosine-5-)-methyltransferase activity"/>
    <property type="evidence" value="ECO:0007669"/>
    <property type="project" value="UniProtKB-EC"/>
</dbReference>
<dbReference type="Gene3D" id="2.20.70.90">
    <property type="match status" value="1"/>
</dbReference>
<dbReference type="Gene3D" id="2.30.30.140">
    <property type="match status" value="1"/>
</dbReference>
<evidence type="ECO:0000256" key="2">
    <source>
        <dbReference type="ARBA" id="ARBA00011975"/>
    </source>
</evidence>
<dbReference type="Gene3D" id="1.10.720.50">
    <property type="entry name" value="PWWP, helical domain"/>
    <property type="match status" value="1"/>
</dbReference>
<proteinExistence type="inferred from homology"/>
<feature type="compositionally biased region" description="Polar residues" evidence="15">
    <location>
        <begin position="507"/>
        <end position="522"/>
    </location>
</feature>
<dbReference type="SUPFAM" id="SSF53335">
    <property type="entry name" value="S-adenosyl-L-methionine-dependent methyltransferases"/>
    <property type="match status" value="1"/>
</dbReference>
<dbReference type="InterPro" id="IPR049554">
    <property type="entry name" value="DNMT3_ADD_PHD"/>
</dbReference>
<dbReference type="GO" id="GO:0003677">
    <property type="term" value="F:DNA binding"/>
    <property type="evidence" value="ECO:0007669"/>
    <property type="project" value="UniProtKB-KW"/>
</dbReference>
<keyword evidence="19" id="KW-1185">Reference proteome</keyword>
<dbReference type="Pfam" id="PF21255">
    <property type="entry name" value="DNMT3_ADD_GATA1-like"/>
    <property type="match status" value="1"/>
</dbReference>
<evidence type="ECO:0000313" key="19">
    <source>
        <dbReference type="Proteomes" id="UP001142489"/>
    </source>
</evidence>
<dbReference type="AlphaFoldDB" id="A0A9Q1B6S8"/>
<dbReference type="OrthoDB" id="641149at2759"/>
<name>A0A9Q1B6S8_9SAUR</name>
<protein>
    <recommendedName>
        <fullName evidence="2">DNA (cytosine-5-)-methyltransferase</fullName>
        <ecNumber evidence="2">2.1.1.37</ecNumber>
    </recommendedName>
</protein>
<dbReference type="InterPro" id="IPR029063">
    <property type="entry name" value="SAM-dependent_MTases_sf"/>
</dbReference>
<feature type="compositionally biased region" description="Basic residues" evidence="15">
    <location>
        <begin position="137"/>
        <end position="151"/>
    </location>
</feature>
<feature type="compositionally biased region" description="Basic residues" evidence="15">
    <location>
        <begin position="165"/>
        <end position="178"/>
    </location>
</feature>
<dbReference type="Gene3D" id="3.40.50.150">
    <property type="entry name" value="Vaccinia Virus protein VP39"/>
    <property type="match status" value="1"/>
</dbReference>
<evidence type="ECO:0000256" key="3">
    <source>
        <dbReference type="ARBA" id="ARBA00022491"/>
    </source>
</evidence>
<dbReference type="GO" id="GO:0005634">
    <property type="term" value="C:nucleus"/>
    <property type="evidence" value="ECO:0007669"/>
    <property type="project" value="UniProtKB-SubCell"/>
</dbReference>
<evidence type="ECO:0000256" key="6">
    <source>
        <dbReference type="ARBA" id="ARBA00022691"/>
    </source>
</evidence>
<keyword evidence="3" id="KW-0678">Repressor</keyword>
<feature type="compositionally biased region" description="Pro residues" evidence="15">
    <location>
        <begin position="91"/>
        <end position="100"/>
    </location>
</feature>
<comment type="subcellular location">
    <subcellularLocation>
        <location evidence="1">Nucleus</location>
    </subcellularLocation>
</comment>
<feature type="compositionally biased region" description="Gly residues" evidence="15">
    <location>
        <begin position="103"/>
        <end position="112"/>
    </location>
</feature>
<comment type="catalytic activity">
    <reaction evidence="13">
        <text>a 2'-deoxycytidine in DNA + S-adenosyl-L-methionine = a 5-methyl-2'-deoxycytidine in DNA + S-adenosyl-L-homocysteine + H(+)</text>
        <dbReference type="Rhea" id="RHEA:13681"/>
        <dbReference type="Rhea" id="RHEA-COMP:11369"/>
        <dbReference type="Rhea" id="RHEA-COMP:11370"/>
        <dbReference type="ChEBI" id="CHEBI:15378"/>
        <dbReference type="ChEBI" id="CHEBI:57856"/>
        <dbReference type="ChEBI" id="CHEBI:59789"/>
        <dbReference type="ChEBI" id="CHEBI:85452"/>
        <dbReference type="ChEBI" id="CHEBI:85454"/>
        <dbReference type="EC" id="2.1.1.37"/>
    </reaction>
    <physiologicalReaction direction="left-to-right" evidence="13">
        <dbReference type="Rhea" id="RHEA:13682"/>
    </physiologicalReaction>
</comment>
<dbReference type="PANTHER" id="PTHR23068:SF10">
    <property type="entry name" value="DNA (CYTOSINE-5)-METHYLTRANSFERASE 3A"/>
    <property type="match status" value="1"/>
</dbReference>
<evidence type="ECO:0000256" key="9">
    <source>
        <dbReference type="ARBA" id="ARBA00022833"/>
    </source>
</evidence>
<dbReference type="GO" id="GO:0005737">
    <property type="term" value="C:cytoplasm"/>
    <property type="evidence" value="ECO:0007669"/>
    <property type="project" value="TreeGrafter"/>
</dbReference>